<evidence type="ECO:0000313" key="2">
    <source>
        <dbReference type="Proteomes" id="UP000181997"/>
    </source>
</evidence>
<dbReference type="RefSeq" id="WP_058298205.1">
    <property type="nucleotide sequence ID" value="NZ_FMAU01000002.1"/>
</dbReference>
<sequence length="177" mass="20328">MKGKSRILEEYEVNPHTLMLKPVEYGAKTFTEIIEMEDVILSPFKPMDILKKSCEFFGSSYQGRKDGTKELIGISYKAPIMLNPHMSMFFFPTVSPVKSDCMWISHSHVTSYAAAENGQTSVTFQNRESHLIPISYSSFENQMLRTSSLRIAYSQRVSEMESKYTMKSFYLKNKTNA</sequence>
<dbReference type="GO" id="GO:0030420">
    <property type="term" value="P:establishment of competence for transformation"/>
    <property type="evidence" value="ECO:0007669"/>
    <property type="project" value="InterPro"/>
</dbReference>
<gene>
    <name evidence="1" type="ORF">GA0061094_1762</name>
</gene>
<dbReference type="OrthoDB" id="2417337at2"/>
<dbReference type="InterPro" id="IPR010461">
    <property type="entry name" value="ComK"/>
</dbReference>
<proteinExistence type="predicted"/>
<dbReference type="AlphaFoldDB" id="A0A0V8HHT7"/>
<name>A0A0V8HHT7_9BACI</name>
<keyword evidence="2" id="KW-1185">Reference proteome</keyword>
<dbReference type="Proteomes" id="UP000181997">
    <property type="component" value="Unassembled WGS sequence"/>
</dbReference>
<evidence type="ECO:0000313" key="1">
    <source>
        <dbReference type="EMBL" id="SCC00123.1"/>
    </source>
</evidence>
<dbReference type="EMBL" id="FMAU01000002">
    <property type="protein sequence ID" value="SCC00123.1"/>
    <property type="molecule type" value="Genomic_DNA"/>
</dbReference>
<accession>A0A0V8HHT7</accession>
<reference evidence="2" key="1">
    <citation type="submission" date="2016-08" db="EMBL/GenBank/DDBJ databases">
        <authorList>
            <person name="Varghese N."/>
            <person name="Submissions Spin"/>
        </authorList>
    </citation>
    <scope>NUCLEOTIDE SEQUENCE [LARGE SCALE GENOMIC DNA]</scope>
    <source>
        <strain evidence="2">SGD-1123</strain>
    </source>
</reference>
<protein>
    <submittedName>
        <fullName evidence="1">Competence protein ComK</fullName>
    </submittedName>
</protein>
<dbReference type="Pfam" id="PF06338">
    <property type="entry name" value="ComK"/>
    <property type="match status" value="1"/>
</dbReference>
<organism evidence="1 2">
    <name type="scientific">[Bacillus] enclensis</name>
    <dbReference type="NCBI Taxonomy" id="1402860"/>
    <lineage>
        <taxon>Bacteria</taxon>
        <taxon>Bacillati</taxon>
        <taxon>Bacillota</taxon>
        <taxon>Bacilli</taxon>
        <taxon>Bacillales</taxon>
        <taxon>Bacillaceae</taxon>
        <taxon>Rossellomorea</taxon>
    </lineage>
</organism>
<dbReference type="PIRSF" id="PIRSF011560">
    <property type="entry name" value="ComK"/>
    <property type="match status" value="1"/>
</dbReference>